<dbReference type="Gene3D" id="1.10.1160.10">
    <property type="entry name" value="Glutamyl-trna Synthetase, Domain 2"/>
    <property type="match status" value="1"/>
</dbReference>
<dbReference type="InterPro" id="IPR050132">
    <property type="entry name" value="Gln/Glu-tRNA_Ligase"/>
</dbReference>
<evidence type="ECO:0000313" key="15">
    <source>
        <dbReference type="Proteomes" id="UP001165090"/>
    </source>
</evidence>
<dbReference type="InterPro" id="IPR020056">
    <property type="entry name" value="Rbsml_bL25/Gln-tRNA_synth_N"/>
</dbReference>
<dbReference type="NCBIfam" id="TIGR00463">
    <property type="entry name" value="gltX_arch"/>
    <property type="match status" value="1"/>
</dbReference>
<dbReference type="Pfam" id="PF20974">
    <property type="entry name" value="tRNA-synt_1c_C2"/>
    <property type="match status" value="1"/>
</dbReference>
<accession>A0ABQ5SM88</accession>
<dbReference type="SUPFAM" id="SSF47616">
    <property type="entry name" value="GST C-terminal domain-like"/>
    <property type="match status" value="1"/>
</dbReference>
<comment type="catalytic activity">
    <reaction evidence="11">
        <text>tRNA(Glu) + L-glutamate + ATP = L-glutamyl-tRNA(Glu) + AMP + diphosphate</text>
        <dbReference type="Rhea" id="RHEA:23540"/>
        <dbReference type="Rhea" id="RHEA-COMP:9663"/>
        <dbReference type="Rhea" id="RHEA-COMP:9680"/>
        <dbReference type="ChEBI" id="CHEBI:29985"/>
        <dbReference type="ChEBI" id="CHEBI:30616"/>
        <dbReference type="ChEBI" id="CHEBI:33019"/>
        <dbReference type="ChEBI" id="CHEBI:78442"/>
        <dbReference type="ChEBI" id="CHEBI:78520"/>
        <dbReference type="ChEBI" id="CHEBI:456215"/>
        <dbReference type="EC" id="6.1.1.17"/>
    </reaction>
</comment>
<reference evidence="14 15" key="1">
    <citation type="journal article" date="2023" name="IScience">
        <title>Expanded male sex-determining region conserved during the evolution of homothallism in the green alga Volvox.</title>
        <authorList>
            <person name="Yamamoto K."/>
            <person name="Matsuzaki R."/>
            <person name="Mahakham W."/>
            <person name="Heman W."/>
            <person name="Sekimoto H."/>
            <person name="Kawachi M."/>
            <person name="Minakuchi Y."/>
            <person name="Toyoda A."/>
            <person name="Nozaki H."/>
        </authorList>
    </citation>
    <scope>NUCLEOTIDE SEQUENCE [LARGE SCALE GENOMIC DNA]</scope>
    <source>
        <strain evidence="14 15">NIES-4468</strain>
    </source>
</reference>
<evidence type="ECO:0000259" key="13">
    <source>
        <dbReference type="PROSITE" id="PS50405"/>
    </source>
</evidence>
<keyword evidence="7 12" id="KW-0067">ATP-binding</keyword>
<dbReference type="InterPro" id="IPR004526">
    <property type="entry name" value="Glu-tRNA-synth_arc/euk"/>
</dbReference>
<keyword evidence="6 12" id="KW-0547">Nucleotide-binding</keyword>
<dbReference type="PRINTS" id="PR00987">
    <property type="entry name" value="TRNASYNTHGLU"/>
</dbReference>
<evidence type="ECO:0000256" key="8">
    <source>
        <dbReference type="ARBA" id="ARBA00022917"/>
    </source>
</evidence>
<dbReference type="InterPro" id="IPR020058">
    <property type="entry name" value="Glu/Gln-tRNA-synth_Ib_cat-dom"/>
</dbReference>
<comment type="similarity">
    <text evidence="2">Belongs to the class-I aminoacyl-tRNA synthetase family. Glutamate--tRNA ligase type 2 subfamily.</text>
</comment>
<keyword evidence="9 12" id="KW-0030">Aminoacyl-tRNA synthetase</keyword>
<dbReference type="PANTHER" id="PTHR43097">
    <property type="entry name" value="GLUTAMINE-TRNA LIGASE"/>
    <property type="match status" value="1"/>
</dbReference>
<dbReference type="InterPro" id="IPR049437">
    <property type="entry name" value="tRNA-synt_1c_C2"/>
</dbReference>
<organism evidence="14 15">
    <name type="scientific">Volvox africanus</name>
    <dbReference type="NCBI Taxonomy" id="51714"/>
    <lineage>
        <taxon>Eukaryota</taxon>
        <taxon>Viridiplantae</taxon>
        <taxon>Chlorophyta</taxon>
        <taxon>core chlorophytes</taxon>
        <taxon>Chlorophyceae</taxon>
        <taxon>CS clade</taxon>
        <taxon>Chlamydomonadales</taxon>
        <taxon>Volvocaceae</taxon>
        <taxon>Volvox</taxon>
    </lineage>
</organism>
<dbReference type="Proteomes" id="UP001165090">
    <property type="component" value="Unassembled WGS sequence"/>
</dbReference>
<protein>
    <recommendedName>
        <fullName evidence="3">glutamate--tRNA ligase</fullName>
        <ecNumber evidence="3">6.1.1.17</ecNumber>
    </recommendedName>
    <alternativeName>
        <fullName evidence="10">Glutamyl-tRNA synthetase</fullName>
    </alternativeName>
</protein>
<comment type="caution">
    <text evidence="14">The sequence shown here is derived from an EMBL/GenBank/DDBJ whole genome shotgun (WGS) entry which is preliminary data.</text>
</comment>
<dbReference type="CDD" id="cd10289">
    <property type="entry name" value="GST_C_AaRS_like"/>
    <property type="match status" value="1"/>
</dbReference>
<dbReference type="InterPro" id="IPR020059">
    <property type="entry name" value="Glu/Gln-tRNA-synth_Ib_codon-bd"/>
</dbReference>
<dbReference type="InterPro" id="IPR011035">
    <property type="entry name" value="Ribosomal_bL25/Gln-tRNA_synth"/>
</dbReference>
<evidence type="ECO:0000256" key="4">
    <source>
        <dbReference type="ARBA" id="ARBA00022490"/>
    </source>
</evidence>
<dbReference type="Pfam" id="PF00749">
    <property type="entry name" value="tRNA-synt_1c"/>
    <property type="match status" value="1"/>
</dbReference>
<dbReference type="HAMAP" id="MF_02076">
    <property type="entry name" value="Glu_tRNA_synth_type2"/>
    <property type="match status" value="1"/>
</dbReference>
<keyword evidence="15" id="KW-1185">Reference proteome</keyword>
<dbReference type="PROSITE" id="PS50405">
    <property type="entry name" value="GST_CTER"/>
    <property type="match status" value="1"/>
</dbReference>
<evidence type="ECO:0000313" key="14">
    <source>
        <dbReference type="EMBL" id="GLI70779.1"/>
    </source>
</evidence>
<evidence type="ECO:0000256" key="12">
    <source>
        <dbReference type="RuleBase" id="RU363037"/>
    </source>
</evidence>
<dbReference type="PROSITE" id="PS00178">
    <property type="entry name" value="AA_TRNA_LIGASE_I"/>
    <property type="match status" value="1"/>
</dbReference>
<keyword evidence="4" id="KW-0963">Cytoplasm</keyword>
<dbReference type="SUPFAM" id="SSF52374">
    <property type="entry name" value="Nucleotidylyl transferase"/>
    <property type="match status" value="1"/>
</dbReference>
<evidence type="ECO:0000256" key="3">
    <source>
        <dbReference type="ARBA" id="ARBA00012835"/>
    </source>
</evidence>
<gene>
    <name evidence="14" type="ORF">VaNZ11_015813</name>
</gene>
<evidence type="ECO:0000256" key="7">
    <source>
        <dbReference type="ARBA" id="ARBA00022840"/>
    </source>
</evidence>
<dbReference type="Gene3D" id="3.90.800.10">
    <property type="entry name" value="Glutamyl-tRNA Synthetase, Domain 3"/>
    <property type="match status" value="1"/>
</dbReference>
<keyword evidence="8 12" id="KW-0648">Protein biosynthesis</keyword>
<dbReference type="EMBL" id="BSDZ01000094">
    <property type="protein sequence ID" value="GLI70779.1"/>
    <property type="molecule type" value="Genomic_DNA"/>
</dbReference>
<dbReference type="SUPFAM" id="SSF50715">
    <property type="entry name" value="Ribosomal protein L25-like"/>
    <property type="match status" value="1"/>
</dbReference>
<dbReference type="InterPro" id="IPR001412">
    <property type="entry name" value="aa-tRNA-synth_I_CS"/>
</dbReference>
<dbReference type="InterPro" id="IPR014729">
    <property type="entry name" value="Rossmann-like_a/b/a_fold"/>
</dbReference>
<dbReference type="Gene3D" id="2.40.240.10">
    <property type="entry name" value="Ribosomal Protein L25, Chain P"/>
    <property type="match status" value="1"/>
</dbReference>
<feature type="domain" description="GST C-terminal" evidence="13">
    <location>
        <begin position="96"/>
        <end position="225"/>
    </location>
</feature>
<evidence type="ECO:0000256" key="6">
    <source>
        <dbReference type="ARBA" id="ARBA00022741"/>
    </source>
</evidence>
<dbReference type="InterPro" id="IPR000924">
    <property type="entry name" value="Glu/Gln-tRNA-synth"/>
</dbReference>
<dbReference type="InterPro" id="IPR036282">
    <property type="entry name" value="Glutathione-S-Trfase_C_sf"/>
</dbReference>
<dbReference type="Pfam" id="PF03950">
    <property type="entry name" value="tRNA-synt_1c_C"/>
    <property type="match status" value="1"/>
</dbReference>
<dbReference type="EC" id="6.1.1.17" evidence="3"/>
<evidence type="ECO:0000256" key="1">
    <source>
        <dbReference type="ARBA" id="ARBA00004496"/>
    </source>
</evidence>
<feature type="non-terminal residue" evidence="14">
    <location>
        <position position="1"/>
    </location>
</feature>
<proteinExistence type="inferred from homology"/>
<comment type="subcellular location">
    <subcellularLocation>
        <location evidence="1">Cytoplasm</location>
    </subcellularLocation>
</comment>
<evidence type="ECO:0000256" key="5">
    <source>
        <dbReference type="ARBA" id="ARBA00022598"/>
    </source>
</evidence>
<dbReference type="InterPro" id="IPR010987">
    <property type="entry name" value="Glutathione-S-Trfase_C-like"/>
</dbReference>
<sequence length="807" mass="89418">HGSDCMHCNVIELRFLLPFRRLWVLNQRAGYQLLPGAQTHSLRRLSSMAAAALTFWDRSPPYAALAVARLGEVPLSATPDPKATKETVPSLSVAGESFTGSMILKYLARASKIRDELYCSDALASCQVDQWLETAAGIVSGAALESQCQALNDYLTLRTFLVGYGLTVADLAVWGQLQGSPLWKKIRTSGKVPHLARWFTFCSEVPQVKAAVDELEALGGKKGGAAGGGAGSALGKAAGTMGGADARKAVGGVIADCTVAGGAADSGGSFDIGLPGAEEGKVVTRFPPEPSGYLHIGHAKAALLNQYFADMYKGKLLVRFDDTNPSKEKDEFVENILKDIADLGLRYDRLTYTSDYFPQLLELGEKMIRAGMMYADDTPVEQMRDERLKSIESACRNRTVDENLRMWEEMKAGTEVGLANAMRFKIDMKSVNGTMRDPVAFRCNLAHHWRTGQKYKLYPTYDCACPFVDAVEGVTHALRTSEYRDREEQYYWILAAYQKVWPGLPNVHIWDYSRLNFVNTVLSKRKLTWFVETGRVESWNDPRMPTVQGILRRGMRIEALKEFILSQGASKNITFQEWDKIWTINKKLIDPICPRHTSIEVDGKVLLTLDDGPSEPEVVVVPRHKKYPPAGKKALTRANQIWLEQVDASALVEGEEVTLMDWGNAIIKSITKDPSTGVVTALSGKLNLDGDVKKTRLKLTWLAAVPQCEVVPLQLVDFDYLITKRKVEEDDNFVDLVNPTTRFEKTAVGDPNMRTLQKGDVLQLERKGYYIVDEPYGVKGASRPIVLFCIPDGRAKNMTKTASVPLS</sequence>
<dbReference type="PANTHER" id="PTHR43097:SF5">
    <property type="entry name" value="GLUTAMATE--TRNA LIGASE"/>
    <property type="match status" value="1"/>
</dbReference>
<evidence type="ECO:0000256" key="2">
    <source>
        <dbReference type="ARBA" id="ARBA00008927"/>
    </source>
</evidence>
<dbReference type="InterPro" id="IPR020061">
    <property type="entry name" value="Glu_tRNA_lig_a-bdl"/>
</dbReference>
<dbReference type="Gene3D" id="1.20.1050.130">
    <property type="match status" value="1"/>
</dbReference>
<name>A0ABQ5SM88_9CHLO</name>
<evidence type="ECO:0000256" key="10">
    <source>
        <dbReference type="ARBA" id="ARBA00030865"/>
    </source>
</evidence>
<evidence type="ECO:0000256" key="9">
    <source>
        <dbReference type="ARBA" id="ARBA00023146"/>
    </source>
</evidence>
<keyword evidence="5 12" id="KW-0436">Ligase</keyword>
<evidence type="ECO:0000256" key="11">
    <source>
        <dbReference type="ARBA" id="ARBA00048351"/>
    </source>
</evidence>
<dbReference type="Gene3D" id="3.40.50.620">
    <property type="entry name" value="HUPs"/>
    <property type="match status" value="1"/>
</dbReference>